<dbReference type="InterPro" id="IPR013534">
    <property type="entry name" value="Starch_synth_cat_dom"/>
</dbReference>
<reference evidence="11 12" key="1">
    <citation type="submission" date="2015-04" db="EMBL/GenBank/DDBJ databases">
        <title>The draft genome sequence of Erythrobacter luteus KA37.</title>
        <authorList>
            <person name="Zhuang L."/>
            <person name="Liu Y."/>
            <person name="Shao Z."/>
        </authorList>
    </citation>
    <scope>NUCLEOTIDE SEQUENCE [LARGE SCALE GENOMIC DNA]</scope>
    <source>
        <strain evidence="11 12">KA37</strain>
    </source>
</reference>
<dbReference type="NCBIfam" id="TIGR02095">
    <property type="entry name" value="glgA"/>
    <property type="match status" value="1"/>
</dbReference>
<evidence type="ECO:0000256" key="5">
    <source>
        <dbReference type="ARBA" id="ARBA00022676"/>
    </source>
</evidence>
<evidence type="ECO:0000256" key="3">
    <source>
        <dbReference type="ARBA" id="ARBA00004964"/>
    </source>
</evidence>
<dbReference type="GO" id="GO:0005829">
    <property type="term" value="C:cytosol"/>
    <property type="evidence" value="ECO:0007669"/>
    <property type="project" value="TreeGrafter"/>
</dbReference>
<dbReference type="GO" id="GO:0004373">
    <property type="term" value="F:alpha-1,4-glucan glucosyltransferase (UDP-glucose donor) activity"/>
    <property type="evidence" value="ECO:0007669"/>
    <property type="project" value="InterPro"/>
</dbReference>
<comment type="catalytic activity">
    <reaction evidence="1 8">
        <text>[(1-&gt;4)-alpha-D-glucosyl](n) + ADP-alpha-D-glucose = [(1-&gt;4)-alpha-D-glucosyl](n+1) + ADP + H(+)</text>
        <dbReference type="Rhea" id="RHEA:18189"/>
        <dbReference type="Rhea" id="RHEA-COMP:9584"/>
        <dbReference type="Rhea" id="RHEA-COMP:9587"/>
        <dbReference type="ChEBI" id="CHEBI:15378"/>
        <dbReference type="ChEBI" id="CHEBI:15444"/>
        <dbReference type="ChEBI" id="CHEBI:57498"/>
        <dbReference type="ChEBI" id="CHEBI:456216"/>
        <dbReference type="EC" id="2.4.1.21"/>
    </reaction>
</comment>
<evidence type="ECO:0000313" key="11">
    <source>
        <dbReference type="EMBL" id="KLE34958.1"/>
    </source>
</evidence>
<evidence type="ECO:0000313" key="12">
    <source>
        <dbReference type="Proteomes" id="UP000053464"/>
    </source>
</evidence>
<keyword evidence="12" id="KW-1185">Reference proteome</keyword>
<gene>
    <name evidence="8" type="primary">glgA</name>
    <name evidence="11" type="ORF">AAW00_00130</name>
</gene>
<dbReference type="Pfam" id="PF00534">
    <property type="entry name" value="Glycos_transf_1"/>
    <property type="match status" value="1"/>
</dbReference>
<evidence type="ECO:0000259" key="10">
    <source>
        <dbReference type="Pfam" id="PF08323"/>
    </source>
</evidence>
<dbReference type="RefSeq" id="WP_047002360.1">
    <property type="nucleotide sequence ID" value="NZ_LBHB01000001.1"/>
</dbReference>
<dbReference type="InterPro" id="IPR011835">
    <property type="entry name" value="GS/SS"/>
</dbReference>
<evidence type="ECO:0000256" key="7">
    <source>
        <dbReference type="ARBA" id="ARBA00023056"/>
    </source>
</evidence>
<dbReference type="GO" id="GO:0009011">
    <property type="term" value="F:alpha-1,4-glucan glucosyltransferase (ADP-glucose donor) activity"/>
    <property type="evidence" value="ECO:0007669"/>
    <property type="project" value="UniProtKB-UniRule"/>
</dbReference>
<accession>A0A0G9N090</accession>
<evidence type="ECO:0000256" key="1">
    <source>
        <dbReference type="ARBA" id="ARBA00001478"/>
    </source>
</evidence>
<dbReference type="CDD" id="cd03791">
    <property type="entry name" value="GT5_Glycogen_synthase_DULL1-like"/>
    <property type="match status" value="1"/>
</dbReference>
<comment type="caution">
    <text evidence="11">The sequence shown here is derived from an EMBL/GenBank/DDBJ whole genome shotgun (WGS) entry which is preliminary data.</text>
</comment>
<evidence type="ECO:0000259" key="9">
    <source>
        <dbReference type="Pfam" id="PF00534"/>
    </source>
</evidence>
<dbReference type="UniPathway" id="UPA00164"/>
<sequence length="482" mass="50915">MTLRVLSVASEAVPLVKTGGLADVAGALPAALAPHGVDMTTLLPGYPAVGKALRRARKLHEWPALLGHPARLLAGRIGEHPLLVLDCPRLFAREGGPYGDPSGTDWADNWLRFAAFSRAAADVASGAAGVPAFDLVHAHDWQAAMTLAYLRFASDTPDLHTVMTIHNMAFQGWAEASVFPRLGLPRSAWSVEGVESYGGVGFLKAGMESASAITTVSPTYAAEIRQPEFGMGLEGIVAARGGRVHGILNGIDPAVWNPGDDAALAATYTRSTLARRTRNKRAIEQAMGLEPGEGPLFTVVSRLTWQKGMDVLVDVLDHLVGMGGRLALLGSGDAGMEAGLQAAAARHPGRIGVRIGYDEDFSHLLQGGADAILVPSRFEPCGLTQLYGLAYGCVPVVARTGGLADTVIDANPAALAAGVATGVQFDGVNYHALRSAIDRAIALHARPEEWRRIQRNGMKADFSWAASGRRYAELYRSLTGKA</sequence>
<dbReference type="Gene3D" id="3.40.50.2000">
    <property type="entry name" value="Glycogen Phosphorylase B"/>
    <property type="match status" value="2"/>
</dbReference>
<dbReference type="PANTHER" id="PTHR45825">
    <property type="entry name" value="GRANULE-BOUND STARCH SYNTHASE 1, CHLOROPLASTIC/AMYLOPLASTIC"/>
    <property type="match status" value="1"/>
</dbReference>
<dbReference type="Proteomes" id="UP000053464">
    <property type="component" value="Unassembled WGS sequence"/>
</dbReference>
<keyword evidence="7 8" id="KW-0320">Glycogen biosynthesis</keyword>
<dbReference type="AlphaFoldDB" id="A0A0G9N090"/>
<dbReference type="SUPFAM" id="SSF53756">
    <property type="entry name" value="UDP-Glycosyltransferase/glycogen phosphorylase"/>
    <property type="match status" value="1"/>
</dbReference>
<dbReference type="GO" id="GO:0005978">
    <property type="term" value="P:glycogen biosynthetic process"/>
    <property type="evidence" value="ECO:0007669"/>
    <property type="project" value="UniProtKB-UniRule"/>
</dbReference>
<dbReference type="Pfam" id="PF08323">
    <property type="entry name" value="Glyco_transf_5"/>
    <property type="match status" value="1"/>
</dbReference>
<dbReference type="HAMAP" id="MF_00484">
    <property type="entry name" value="Glycogen_synth"/>
    <property type="match status" value="1"/>
</dbReference>
<comment type="similarity">
    <text evidence="4 8">Belongs to the glycosyltransferase 1 family. Bacterial/plant glycogen synthase subfamily.</text>
</comment>
<dbReference type="EMBL" id="LBHB01000001">
    <property type="protein sequence ID" value="KLE34958.1"/>
    <property type="molecule type" value="Genomic_DNA"/>
</dbReference>
<feature type="binding site" evidence="8">
    <location>
        <position position="17"/>
    </location>
    <ligand>
        <name>ADP-alpha-D-glucose</name>
        <dbReference type="ChEBI" id="CHEBI:57498"/>
    </ligand>
</feature>
<name>A0A0G9N090_9SPHN</name>
<comment type="pathway">
    <text evidence="3 8">Glycan biosynthesis; glycogen biosynthesis.</text>
</comment>
<evidence type="ECO:0000256" key="2">
    <source>
        <dbReference type="ARBA" id="ARBA00002764"/>
    </source>
</evidence>
<proteinExistence type="inferred from homology"/>
<feature type="domain" description="Starch synthase catalytic" evidence="10">
    <location>
        <begin position="4"/>
        <end position="237"/>
    </location>
</feature>
<dbReference type="InterPro" id="IPR001296">
    <property type="entry name" value="Glyco_trans_1"/>
</dbReference>
<evidence type="ECO:0000256" key="6">
    <source>
        <dbReference type="ARBA" id="ARBA00022679"/>
    </source>
</evidence>
<keyword evidence="5 8" id="KW-0328">Glycosyltransferase</keyword>
<feature type="domain" description="Glycosyl transferase family 1" evidence="9">
    <location>
        <begin position="289"/>
        <end position="453"/>
    </location>
</feature>
<evidence type="ECO:0000256" key="8">
    <source>
        <dbReference type="HAMAP-Rule" id="MF_00484"/>
    </source>
</evidence>
<dbReference type="NCBIfam" id="NF001899">
    <property type="entry name" value="PRK00654.1-2"/>
    <property type="match status" value="1"/>
</dbReference>
<keyword evidence="6 8" id="KW-0808">Transferase</keyword>
<comment type="function">
    <text evidence="2 8">Synthesizes alpha-1,4-glucan chains using ADP-glucose.</text>
</comment>
<protein>
    <recommendedName>
        <fullName evidence="8">Glycogen synthase</fullName>
        <ecNumber evidence="8">2.4.1.21</ecNumber>
    </recommendedName>
    <alternativeName>
        <fullName evidence="8">Starch [bacterial glycogen] synthase</fullName>
    </alternativeName>
</protein>
<dbReference type="PANTHER" id="PTHR45825:SF11">
    <property type="entry name" value="ALPHA AMYLASE DOMAIN-CONTAINING PROTEIN"/>
    <property type="match status" value="1"/>
</dbReference>
<evidence type="ECO:0000256" key="4">
    <source>
        <dbReference type="ARBA" id="ARBA00010281"/>
    </source>
</evidence>
<dbReference type="STRING" id="1581420.AAW00_00130"/>
<organism evidence="11 12">
    <name type="scientific">Aurantiacibacter luteus</name>
    <dbReference type="NCBI Taxonomy" id="1581420"/>
    <lineage>
        <taxon>Bacteria</taxon>
        <taxon>Pseudomonadati</taxon>
        <taxon>Pseudomonadota</taxon>
        <taxon>Alphaproteobacteria</taxon>
        <taxon>Sphingomonadales</taxon>
        <taxon>Erythrobacteraceae</taxon>
        <taxon>Aurantiacibacter</taxon>
    </lineage>
</organism>
<dbReference type="EC" id="2.4.1.21" evidence="8"/>
<dbReference type="OrthoDB" id="9808590at2"/>
<dbReference type="PATRIC" id="fig|1581420.6.peg.27"/>